<proteinExistence type="inferred from homology"/>
<dbReference type="GO" id="GO:0005737">
    <property type="term" value="C:cytoplasm"/>
    <property type="evidence" value="ECO:0007669"/>
    <property type="project" value="TreeGrafter"/>
</dbReference>
<comment type="catalytic activity">
    <reaction evidence="6">
        <text>Couples ATP hydrolysis with the unwinding of duplex DNA by translocating in the 3'-5' direction.</text>
        <dbReference type="EC" id="5.6.2.4"/>
    </reaction>
</comment>
<evidence type="ECO:0000256" key="6">
    <source>
        <dbReference type="ARBA" id="ARBA00034617"/>
    </source>
</evidence>
<evidence type="ECO:0000256" key="1">
    <source>
        <dbReference type="ARBA" id="ARBA00005446"/>
    </source>
</evidence>
<dbReference type="WBParaSite" id="SPAL_0000870600.1">
    <property type="protein sequence ID" value="SPAL_0000870600.1"/>
    <property type="gene ID" value="SPAL_0000870600"/>
</dbReference>
<keyword evidence="4" id="KW-0238">DNA-binding</keyword>
<evidence type="ECO:0000256" key="5">
    <source>
        <dbReference type="ARBA" id="ARBA00023235"/>
    </source>
</evidence>
<evidence type="ECO:0000256" key="7">
    <source>
        <dbReference type="ARBA" id="ARBA00034808"/>
    </source>
</evidence>
<dbReference type="GO" id="GO:0005524">
    <property type="term" value="F:ATP binding"/>
    <property type="evidence" value="ECO:0007669"/>
    <property type="project" value="UniProtKB-KW"/>
</dbReference>
<evidence type="ECO:0000313" key="12">
    <source>
        <dbReference type="WBParaSite" id="SPAL_0000870600.1"/>
    </source>
</evidence>
<organism evidence="11 12">
    <name type="scientific">Strongyloides papillosus</name>
    <name type="common">Intestinal threadworm</name>
    <dbReference type="NCBI Taxonomy" id="174720"/>
    <lineage>
        <taxon>Eukaryota</taxon>
        <taxon>Metazoa</taxon>
        <taxon>Ecdysozoa</taxon>
        <taxon>Nematoda</taxon>
        <taxon>Chromadorea</taxon>
        <taxon>Rhabditida</taxon>
        <taxon>Tylenchina</taxon>
        <taxon>Panagrolaimomorpha</taxon>
        <taxon>Strongyloidoidea</taxon>
        <taxon>Strongyloididae</taxon>
        <taxon>Strongyloides</taxon>
    </lineage>
</organism>
<dbReference type="Gene3D" id="3.40.50.300">
    <property type="entry name" value="P-loop containing nucleotide triphosphate hydrolases"/>
    <property type="match status" value="2"/>
</dbReference>
<sequence>MCSETPTSIILTTHEKCFNELIRSGLGRLHELRILNRILIDEAHMASHTSIEFRPEYEKFFDVIQKFYNCNVVVVSATLPVDGFDEIQSLLKKKGRVVLKGSTFRPNIVIVNINNSDVFQPTDILDSVKRIMDLKKHFYSNEKIKGICVALTREAAATATQLFNSYGITAVEYHAKVKDSSRPEIFKKWQTENIELLVTCDSNLTGLDPKRCYYIIHYSLSMYISTYIQEIGRLNRNGKIAFALLYTTSETNKAYKRRSTGQKKDIHEANKRLSDIISQSSEVSVQRHTQTKFSSNDGPLYQMTDYSVK</sequence>
<dbReference type="GO" id="GO:0009378">
    <property type="term" value="F:four-way junction helicase activity"/>
    <property type="evidence" value="ECO:0007669"/>
    <property type="project" value="TreeGrafter"/>
</dbReference>
<comment type="similarity">
    <text evidence="1">Belongs to the helicase family. RecQ subfamily.</text>
</comment>
<evidence type="ECO:0000256" key="8">
    <source>
        <dbReference type="ARBA" id="ARBA00044566"/>
    </source>
</evidence>
<evidence type="ECO:0000313" key="11">
    <source>
        <dbReference type="Proteomes" id="UP000046392"/>
    </source>
</evidence>
<evidence type="ECO:0000256" key="3">
    <source>
        <dbReference type="ARBA" id="ARBA00022840"/>
    </source>
</evidence>
<evidence type="ECO:0000259" key="10">
    <source>
        <dbReference type="PROSITE" id="PS51194"/>
    </source>
</evidence>
<keyword evidence="11" id="KW-1185">Reference proteome</keyword>
<dbReference type="SUPFAM" id="SSF52540">
    <property type="entry name" value="P-loop containing nucleoside triphosphate hydrolases"/>
    <property type="match status" value="1"/>
</dbReference>
<dbReference type="PROSITE" id="PS51194">
    <property type="entry name" value="HELICASE_CTER"/>
    <property type="match status" value="1"/>
</dbReference>
<dbReference type="InterPro" id="IPR014001">
    <property type="entry name" value="Helicase_ATP-bd"/>
</dbReference>
<dbReference type="PROSITE" id="PS51192">
    <property type="entry name" value="HELICASE_ATP_BIND_1"/>
    <property type="match status" value="1"/>
</dbReference>
<dbReference type="Proteomes" id="UP000046392">
    <property type="component" value="Unplaced"/>
</dbReference>
<evidence type="ECO:0000259" key="9">
    <source>
        <dbReference type="PROSITE" id="PS51192"/>
    </source>
</evidence>
<name>A0A0N5BS60_STREA</name>
<dbReference type="GO" id="GO:0003677">
    <property type="term" value="F:DNA binding"/>
    <property type="evidence" value="ECO:0007669"/>
    <property type="project" value="UniProtKB-KW"/>
</dbReference>
<dbReference type="PANTHER" id="PTHR13710:SF105">
    <property type="entry name" value="ATP-DEPENDENT DNA HELICASE Q1"/>
    <property type="match status" value="1"/>
</dbReference>
<keyword evidence="2" id="KW-0547">Nucleotide-binding</keyword>
<accession>A0A0N5BS60</accession>
<dbReference type="EC" id="5.6.2.4" evidence="7"/>
<protein>
    <recommendedName>
        <fullName evidence="7">DNA 3'-5' helicase</fullName>
        <ecNumber evidence="7">5.6.2.4</ecNumber>
    </recommendedName>
    <alternativeName>
        <fullName evidence="8">DNA 3'-5' helicase Q1</fullName>
    </alternativeName>
</protein>
<dbReference type="PANTHER" id="PTHR13710">
    <property type="entry name" value="DNA HELICASE RECQ FAMILY MEMBER"/>
    <property type="match status" value="1"/>
</dbReference>
<keyword evidence="3" id="KW-0067">ATP-binding</keyword>
<dbReference type="GO" id="GO:0043138">
    <property type="term" value="F:3'-5' DNA helicase activity"/>
    <property type="evidence" value="ECO:0007669"/>
    <property type="project" value="UniProtKB-EC"/>
</dbReference>
<dbReference type="InterPro" id="IPR001650">
    <property type="entry name" value="Helicase_C-like"/>
</dbReference>
<dbReference type="GO" id="GO:0000724">
    <property type="term" value="P:double-strand break repair via homologous recombination"/>
    <property type="evidence" value="ECO:0007669"/>
    <property type="project" value="TreeGrafter"/>
</dbReference>
<dbReference type="Pfam" id="PF00270">
    <property type="entry name" value="DEAD"/>
    <property type="match status" value="1"/>
</dbReference>
<keyword evidence="5" id="KW-0413">Isomerase</keyword>
<reference evidence="12" key="1">
    <citation type="submission" date="2017-02" db="UniProtKB">
        <authorList>
            <consortium name="WormBaseParasite"/>
        </authorList>
    </citation>
    <scope>IDENTIFICATION</scope>
</reference>
<evidence type="ECO:0000256" key="2">
    <source>
        <dbReference type="ARBA" id="ARBA00022741"/>
    </source>
</evidence>
<feature type="domain" description="Helicase C-terminal" evidence="10">
    <location>
        <begin position="133"/>
        <end position="277"/>
    </location>
</feature>
<dbReference type="AlphaFoldDB" id="A0A0N5BS60"/>
<dbReference type="Pfam" id="PF00271">
    <property type="entry name" value="Helicase_C"/>
    <property type="match status" value="1"/>
</dbReference>
<dbReference type="GO" id="GO:0005694">
    <property type="term" value="C:chromosome"/>
    <property type="evidence" value="ECO:0007669"/>
    <property type="project" value="TreeGrafter"/>
</dbReference>
<dbReference type="InterPro" id="IPR027417">
    <property type="entry name" value="P-loop_NTPase"/>
</dbReference>
<dbReference type="SMART" id="SM00490">
    <property type="entry name" value="HELICc"/>
    <property type="match status" value="1"/>
</dbReference>
<feature type="domain" description="Helicase ATP-binding" evidence="9">
    <location>
        <begin position="1"/>
        <end position="97"/>
    </location>
</feature>
<dbReference type="InterPro" id="IPR011545">
    <property type="entry name" value="DEAD/DEAH_box_helicase_dom"/>
</dbReference>
<evidence type="ECO:0000256" key="4">
    <source>
        <dbReference type="ARBA" id="ARBA00023125"/>
    </source>
</evidence>
<dbReference type="STRING" id="174720.A0A0N5BS60"/>